<organism evidence="1 2">
    <name type="scientific">Nematocida ausubeli (strain ATCC PRA-371 / ERTm2)</name>
    <name type="common">Nematode killer fungus</name>
    <dbReference type="NCBI Taxonomy" id="1913371"/>
    <lineage>
        <taxon>Eukaryota</taxon>
        <taxon>Fungi</taxon>
        <taxon>Fungi incertae sedis</taxon>
        <taxon>Microsporidia</taxon>
        <taxon>Nematocida</taxon>
    </lineage>
</organism>
<name>A0A086IZ29_NEMA1</name>
<dbReference type="GeneID" id="77677340"/>
<reference evidence="1 2" key="1">
    <citation type="journal article" date="2014" name="Genome Announc.">
        <title>Genome Sequence of the Microsporidian Species Nematocida sp1 Strain ERTm6 (ATCC PRA-372).</title>
        <authorList>
            <person name="Bakowski M.A."/>
            <person name="Priest M."/>
            <person name="Young S."/>
            <person name="Cuomo C.A."/>
            <person name="Troemel E.R."/>
        </authorList>
    </citation>
    <scope>NUCLEOTIDE SEQUENCE [LARGE SCALE GENOMIC DNA]</scope>
    <source>
        <strain evidence="1 2">ERTm6</strain>
    </source>
</reference>
<dbReference type="EMBL" id="AKIJ01000006">
    <property type="protein sequence ID" value="KFG25147.1"/>
    <property type="molecule type" value="Genomic_DNA"/>
</dbReference>
<dbReference type="Proteomes" id="UP000054524">
    <property type="component" value="Unassembled WGS sequence"/>
</dbReference>
<keyword evidence="2" id="KW-1185">Reference proteome</keyword>
<comment type="caution">
    <text evidence="1">The sequence shown here is derived from an EMBL/GenBank/DDBJ whole genome shotgun (WGS) entry which is preliminary data.</text>
</comment>
<evidence type="ECO:0000313" key="2">
    <source>
        <dbReference type="Proteomes" id="UP000054524"/>
    </source>
</evidence>
<dbReference type="HOGENOM" id="CLU_2109674_0_0_1"/>
<protein>
    <submittedName>
        <fullName evidence="1">Uncharacterized protein</fullName>
    </submittedName>
</protein>
<gene>
    <name evidence="1" type="ORF">NESG_02367</name>
</gene>
<accession>A0A086IZ29</accession>
<proteinExistence type="predicted"/>
<dbReference type="AlphaFoldDB" id="A0A086IZ29"/>
<evidence type="ECO:0000313" key="1">
    <source>
        <dbReference type="EMBL" id="KFG25147.1"/>
    </source>
</evidence>
<dbReference type="RefSeq" id="XP_052903702.1">
    <property type="nucleotide sequence ID" value="XM_053049971.1"/>
</dbReference>
<sequence>MEWCKVVADLKGPRIAYCKGRNKLDCGLINMLMAVAEIVNALEEAKEKVLGFLETLKKQNGELNDELCGEIQEYTEELLKQLSKTKDIEILFSDLKSEQYNNGRYDVSGAITIEF</sequence>